<proteinExistence type="predicted"/>
<protein>
    <submittedName>
        <fullName evidence="1">Uncharacterized protein</fullName>
    </submittedName>
</protein>
<comment type="caution">
    <text evidence="1">The sequence shown here is derived from an EMBL/GenBank/DDBJ whole genome shotgun (WGS) entry which is preliminary data.</text>
</comment>
<name>A0ABP5E514_9PSEU</name>
<gene>
    <name evidence="1" type="ORF">GCM10009754_82180</name>
</gene>
<keyword evidence="2" id="KW-1185">Reference proteome</keyword>
<sequence>MAKHRRQEGPNRMGCAVLALAAPALILLASYAREALNLLG</sequence>
<dbReference type="RefSeq" id="WP_344431236.1">
    <property type="nucleotide sequence ID" value="NZ_BAAANN010000058.1"/>
</dbReference>
<evidence type="ECO:0000313" key="2">
    <source>
        <dbReference type="Proteomes" id="UP001501116"/>
    </source>
</evidence>
<dbReference type="EMBL" id="BAAANN010000058">
    <property type="protein sequence ID" value="GAA1991219.1"/>
    <property type="molecule type" value="Genomic_DNA"/>
</dbReference>
<dbReference type="Proteomes" id="UP001501116">
    <property type="component" value="Unassembled WGS sequence"/>
</dbReference>
<evidence type="ECO:0000313" key="1">
    <source>
        <dbReference type="EMBL" id="GAA1991219.1"/>
    </source>
</evidence>
<organism evidence="1 2">
    <name type="scientific">Amycolatopsis minnesotensis</name>
    <dbReference type="NCBI Taxonomy" id="337894"/>
    <lineage>
        <taxon>Bacteria</taxon>
        <taxon>Bacillati</taxon>
        <taxon>Actinomycetota</taxon>
        <taxon>Actinomycetes</taxon>
        <taxon>Pseudonocardiales</taxon>
        <taxon>Pseudonocardiaceae</taxon>
        <taxon>Amycolatopsis</taxon>
    </lineage>
</organism>
<reference evidence="2" key="1">
    <citation type="journal article" date="2019" name="Int. J. Syst. Evol. Microbiol.">
        <title>The Global Catalogue of Microorganisms (GCM) 10K type strain sequencing project: providing services to taxonomists for standard genome sequencing and annotation.</title>
        <authorList>
            <consortium name="The Broad Institute Genomics Platform"/>
            <consortium name="The Broad Institute Genome Sequencing Center for Infectious Disease"/>
            <person name="Wu L."/>
            <person name="Ma J."/>
        </authorList>
    </citation>
    <scope>NUCLEOTIDE SEQUENCE [LARGE SCALE GENOMIC DNA]</scope>
    <source>
        <strain evidence="2">JCM 14545</strain>
    </source>
</reference>
<accession>A0ABP5E514</accession>